<dbReference type="Pfam" id="PF08044">
    <property type="entry name" value="DUF1707"/>
    <property type="match status" value="1"/>
</dbReference>
<dbReference type="SMART" id="SM00240">
    <property type="entry name" value="FHA"/>
    <property type="match status" value="1"/>
</dbReference>
<dbReference type="InterPro" id="IPR012551">
    <property type="entry name" value="DUF1707_SHOCT-like"/>
</dbReference>
<comment type="caution">
    <text evidence="3">The sequence shown here is derived from an EMBL/GenBank/DDBJ whole genome shotgun (WGS) entry which is preliminary data.</text>
</comment>
<sequence>MRAIARPPPDGHFWTADDGDWILTAMDGQPSYPVRASDTERDRVLRVLSDRVAEGRMSHETFERRVDQVLQARNRAELDDIVHDLPPTSRVVGRLTGLVATVSQVTARIEAAWRAPRLPRFVLPPAGAARIVVGRAPTCQFVLTDLTVSRFHAELYQADEGWMVSDLGSMNGTRVNGWRLTGPARVRPGDEVGFGNVGFIVAAP</sequence>
<dbReference type="CDD" id="cd00060">
    <property type="entry name" value="FHA"/>
    <property type="match status" value="1"/>
</dbReference>
<dbReference type="InterPro" id="IPR050923">
    <property type="entry name" value="Cell_Proc_Reg/RNA_Proc"/>
</dbReference>
<feature type="domain" description="FHA" evidence="2">
    <location>
        <begin position="131"/>
        <end position="180"/>
    </location>
</feature>
<dbReference type="PROSITE" id="PS50006">
    <property type="entry name" value="FHA_DOMAIN"/>
    <property type="match status" value="1"/>
</dbReference>
<evidence type="ECO:0000313" key="3">
    <source>
        <dbReference type="EMBL" id="GAA2169201.1"/>
    </source>
</evidence>
<dbReference type="InterPro" id="IPR008984">
    <property type="entry name" value="SMAD_FHA_dom_sf"/>
</dbReference>
<protein>
    <recommendedName>
        <fullName evidence="2">FHA domain-containing protein</fullName>
    </recommendedName>
</protein>
<evidence type="ECO:0000313" key="4">
    <source>
        <dbReference type="Proteomes" id="UP001501020"/>
    </source>
</evidence>
<dbReference type="EMBL" id="BAAAMR010000169">
    <property type="protein sequence ID" value="GAA2169201.1"/>
    <property type="molecule type" value="Genomic_DNA"/>
</dbReference>
<reference evidence="4" key="1">
    <citation type="journal article" date="2019" name="Int. J. Syst. Evol. Microbiol.">
        <title>The Global Catalogue of Microorganisms (GCM) 10K type strain sequencing project: providing services to taxonomists for standard genome sequencing and annotation.</title>
        <authorList>
            <consortium name="The Broad Institute Genomics Platform"/>
            <consortium name="The Broad Institute Genome Sequencing Center for Infectious Disease"/>
            <person name="Wu L."/>
            <person name="Ma J."/>
        </authorList>
    </citation>
    <scope>NUCLEOTIDE SEQUENCE [LARGE SCALE GENOMIC DNA]</scope>
    <source>
        <strain evidence="4">JCM 13850</strain>
    </source>
</reference>
<dbReference type="Pfam" id="PF00498">
    <property type="entry name" value="FHA"/>
    <property type="match status" value="1"/>
</dbReference>
<gene>
    <name evidence="3" type="ORF">GCM10009727_91820</name>
</gene>
<evidence type="ECO:0000259" key="2">
    <source>
        <dbReference type="PROSITE" id="PS50006"/>
    </source>
</evidence>
<keyword evidence="4" id="KW-1185">Reference proteome</keyword>
<dbReference type="Proteomes" id="UP001501020">
    <property type="component" value="Unassembled WGS sequence"/>
</dbReference>
<dbReference type="Gene3D" id="2.60.200.20">
    <property type="match status" value="1"/>
</dbReference>
<dbReference type="InterPro" id="IPR000253">
    <property type="entry name" value="FHA_dom"/>
</dbReference>
<organism evidence="3 4">
    <name type="scientific">Actinomadura napierensis</name>
    <dbReference type="NCBI Taxonomy" id="267854"/>
    <lineage>
        <taxon>Bacteria</taxon>
        <taxon>Bacillati</taxon>
        <taxon>Actinomycetota</taxon>
        <taxon>Actinomycetes</taxon>
        <taxon>Streptosporangiales</taxon>
        <taxon>Thermomonosporaceae</taxon>
        <taxon>Actinomadura</taxon>
    </lineage>
</organism>
<proteinExistence type="predicted"/>
<dbReference type="SUPFAM" id="SSF49879">
    <property type="entry name" value="SMAD/FHA domain"/>
    <property type="match status" value="1"/>
</dbReference>
<keyword evidence="1" id="KW-0597">Phosphoprotein</keyword>
<name>A0ABP5MCU1_9ACTN</name>
<dbReference type="PANTHER" id="PTHR23308">
    <property type="entry name" value="NUCLEAR INHIBITOR OF PROTEIN PHOSPHATASE-1"/>
    <property type="match status" value="1"/>
</dbReference>
<accession>A0ABP5MCU1</accession>
<evidence type="ECO:0000256" key="1">
    <source>
        <dbReference type="ARBA" id="ARBA00022553"/>
    </source>
</evidence>